<name>A1ZTK8_MICM2</name>
<accession>A1ZTK8</accession>
<gene>
    <name evidence="1" type="ORF">M23134_01591</name>
</gene>
<proteinExistence type="predicted"/>
<keyword evidence="2" id="KW-1185">Reference proteome</keyword>
<keyword evidence="1" id="KW-0449">Lipoprotein</keyword>
<dbReference type="AlphaFoldDB" id="A1ZTK8"/>
<dbReference type="RefSeq" id="WP_002701271.1">
    <property type="nucleotide sequence ID" value="NZ_AAWS01000036.1"/>
</dbReference>
<sequence>MKYFLSIIILSGMMGCAPRLHSSWTKPNYQATRFAKIVVIGVSQDLTARNAFEKKAVQLLKEKGINAVPGVEVFPPDQKVNRKDTSKIRQILQDHQLDGVITMSLLKSEQSKKYVSGDPANVADAYGNFKGYYYQTYQQVSKTGYYLNEKSYLIEAALYDLKQRPVQGKSSIVWSGQSTLINPSCVQTAAAEFTKKMVSSLLKTPVVLPNND</sequence>
<dbReference type="EMBL" id="AAWS01000036">
    <property type="protein sequence ID" value="EAY26268.1"/>
    <property type="molecule type" value="Genomic_DNA"/>
</dbReference>
<dbReference type="OrthoDB" id="6078026at2"/>
<dbReference type="Proteomes" id="UP000004095">
    <property type="component" value="Unassembled WGS sequence"/>
</dbReference>
<organism evidence="1 2">
    <name type="scientific">Microscilla marina ATCC 23134</name>
    <dbReference type="NCBI Taxonomy" id="313606"/>
    <lineage>
        <taxon>Bacteria</taxon>
        <taxon>Pseudomonadati</taxon>
        <taxon>Bacteroidota</taxon>
        <taxon>Cytophagia</taxon>
        <taxon>Cytophagales</taxon>
        <taxon>Microscillaceae</taxon>
        <taxon>Microscilla</taxon>
    </lineage>
</organism>
<evidence type="ECO:0000313" key="2">
    <source>
        <dbReference type="Proteomes" id="UP000004095"/>
    </source>
</evidence>
<protein>
    <submittedName>
        <fullName evidence="1">Lipoprotein, putative</fullName>
    </submittedName>
</protein>
<evidence type="ECO:0000313" key="1">
    <source>
        <dbReference type="EMBL" id="EAY26268.1"/>
    </source>
</evidence>
<dbReference type="PROSITE" id="PS51257">
    <property type="entry name" value="PROKAR_LIPOPROTEIN"/>
    <property type="match status" value="1"/>
</dbReference>
<dbReference type="eggNOG" id="ENOG5031JFP">
    <property type="taxonomic scope" value="Bacteria"/>
</dbReference>
<reference evidence="1 2" key="1">
    <citation type="submission" date="2007-01" db="EMBL/GenBank/DDBJ databases">
        <authorList>
            <person name="Haygood M."/>
            <person name="Podell S."/>
            <person name="Anderson C."/>
            <person name="Hopkinson B."/>
            <person name="Roe K."/>
            <person name="Barbeau K."/>
            <person name="Gaasterland T."/>
            <person name="Ferriera S."/>
            <person name="Johnson J."/>
            <person name="Kravitz S."/>
            <person name="Beeson K."/>
            <person name="Sutton G."/>
            <person name="Rogers Y.-H."/>
            <person name="Friedman R."/>
            <person name="Frazier M."/>
            <person name="Venter J.C."/>
        </authorList>
    </citation>
    <scope>NUCLEOTIDE SEQUENCE [LARGE SCALE GENOMIC DNA]</scope>
    <source>
        <strain evidence="1 2">ATCC 23134</strain>
    </source>
</reference>
<comment type="caution">
    <text evidence="1">The sequence shown here is derived from an EMBL/GenBank/DDBJ whole genome shotgun (WGS) entry which is preliminary data.</text>
</comment>